<comment type="subunit">
    <text evidence="2">Homodimer. Interacts with LigD.</text>
</comment>
<evidence type="ECO:0000256" key="2">
    <source>
        <dbReference type="HAMAP-Rule" id="MF_01875"/>
    </source>
</evidence>
<keyword evidence="2" id="KW-0233">DNA recombination</keyword>
<dbReference type="SUPFAM" id="SSF100939">
    <property type="entry name" value="SPOC domain-like"/>
    <property type="match status" value="1"/>
</dbReference>
<dbReference type="InterPro" id="IPR006164">
    <property type="entry name" value="DNA_bd_Ku70/Ku80"/>
</dbReference>
<evidence type="ECO:0000256" key="3">
    <source>
        <dbReference type="SAM" id="MobiDB-lite"/>
    </source>
</evidence>
<name>A0ABU5EFQ3_9PROT</name>
<organism evidence="5 6">
    <name type="scientific">Dongia soli</name>
    <dbReference type="NCBI Taxonomy" id="600628"/>
    <lineage>
        <taxon>Bacteria</taxon>
        <taxon>Pseudomonadati</taxon>
        <taxon>Pseudomonadota</taxon>
        <taxon>Alphaproteobacteria</taxon>
        <taxon>Rhodospirillales</taxon>
        <taxon>Dongiaceae</taxon>
        <taxon>Dongia</taxon>
    </lineage>
</organism>
<dbReference type="EMBL" id="JAXCLW010000008">
    <property type="protein sequence ID" value="MDY0885238.1"/>
    <property type="molecule type" value="Genomic_DNA"/>
</dbReference>
<dbReference type="RefSeq" id="WP_320510312.1">
    <property type="nucleotide sequence ID" value="NZ_JAXCLW010000008.1"/>
</dbReference>
<feature type="region of interest" description="Disordered" evidence="3">
    <location>
        <begin position="255"/>
        <end position="295"/>
    </location>
</feature>
<comment type="caution">
    <text evidence="5">The sequence shown here is derived from an EMBL/GenBank/DDBJ whole genome shotgun (WGS) entry which is preliminary data.</text>
</comment>
<evidence type="ECO:0000256" key="1">
    <source>
        <dbReference type="ARBA" id="ARBA00023125"/>
    </source>
</evidence>
<sequence>MAPRANWKGYLKIAEVTCPVALYTAASTSERMAFHTVNRETGHRVHRQFIDSETGDPVEREDQVKGYGVGDDDYVILEPEEITAAVPASDKTLSVDAFIACDDIDNVYFDRPYYLAPADKNAEESFFLICKGMQAANVAAIAQTVLFRRVRTLLIRAHGPGMIATTLNYDYEVRSAREAFEDIPKMKIKGEMLDLAKHIIDTKMGEFDPREFDDRYEAALADLVKAKLEGKPIPKLKVIQPGKVIDLMEALRQSAGREKGGAGTKKAAGTSRRSAAAKGKKTAKKKAAPARRKAG</sequence>
<keyword evidence="6" id="KW-1185">Reference proteome</keyword>
<dbReference type="InterPro" id="IPR009187">
    <property type="entry name" value="Prok_Ku"/>
</dbReference>
<keyword evidence="2" id="KW-0227">DNA damage</keyword>
<keyword evidence="2" id="KW-0234">DNA repair</keyword>
<feature type="compositionally biased region" description="Basic residues" evidence="3">
    <location>
        <begin position="278"/>
        <end position="295"/>
    </location>
</feature>
<dbReference type="CDD" id="cd00789">
    <property type="entry name" value="KU_like"/>
    <property type="match status" value="1"/>
</dbReference>
<protein>
    <recommendedName>
        <fullName evidence="2">Non-homologous end joining protein Ku</fullName>
    </recommendedName>
</protein>
<comment type="function">
    <text evidence="2">With LigD forms a non-homologous end joining (NHEJ) DNA repair enzyme, which repairs dsDNA breaks with reduced fidelity. Binds linear dsDNA with 5'- and 3'- overhangs but not closed circular dsDNA nor ssDNA. Recruits and stimulates the ligase activity of LigD.</text>
</comment>
<evidence type="ECO:0000313" key="5">
    <source>
        <dbReference type="EMBL" id="MDY0885238.1"/>
    </source>
</evidence>
<feature type="compositionally biased region" description="Low complexity" evidence="3">
    <location>
        <begin position="264"/>
        <end position="277"/>
    </location>
</feature>
<comment type="similarity">
    <text evidence="2">Belongs to the prokaryotic Ku family.</text>
</comment>
<gene>
    <name evidence="2" type="primary">ku</name>
    <name evidence="5" type="ORF">SMD27_20520</name>
</gene>
<accession>A0ABU5EFQ3</accession>
<dbReference type="PANTHER" id="PTHR41251">
    <property type="entry name" value="NON-HOMOLOGOUS END JOINING PROTEIN KU"/>
    <property type="match status" value="1"/>
</dbReference>
<dbReference type="Gene3D" id="2.40.290.10">
    <property type="match status" value="1"/>
</dbReference>
<dbReference type="PIRSF" id="PIRSF006493">
    <property type="entry name" value="Prok_Ku"/>
    <property type="match status" value="1"/>
</dbReference>
<dbReference type="SMART" id="SM00559">
    <property type="entry name" value="Ku78"/>
    <property type="match status" value="1"/>
</dbReference>
<evidence type="ECO:0000259" key="4">
    <source>
        <dbReference type="SMART" id="SM00559"/>
    </source>
</evidence>
<reference evidence="5 6" key="1">
    <citation type="journal article" date="2016" name="Antonie Van Leeuwenhoek">
        <title>Dongia soli sp. nov., isolated from soil from Dokdo, Korea.</title>
        <authorList>
            <person name="Kim D.U."/>
            <person name="Lee H."/>
            <person name="Kim H."/>
            <person name="Kim S.G."/>
            <person name="Ka J.O."/>
        </authorList>
    </citation>
    <scope>NUCLEOTIDE SEQUENCE [LARGE SCALE GENOMIC DNA]</scope>
    <source>
        <strain evidence="5 6">D78</strain>
    </source>
</reference>
<dbReference type="HAMAP" id="MF_01875">
    <property type="entry name" value="Prokaryotic_Ku"/>
    <property type="match status" value="1"/>
</dbReference>
<proteinExistence type="inferred from homology"/>
<dbReference type="NCBIfam" id="TIGR02772">
    <property type="entry name" value="Ku_bact"/>
    <property type="match status" value="1"/>
</dbReference>
<feature type="domain" description="Ku" evidence="4">
    <location>
        <begin position="55"/>
        <end position="185"/>
    </location>
</feature>
<keyword evidence="1 2" id="KW-0238">DNA-binding</keyword>
<dbReference type="PANTHER" id="PTHR41251:SF1">
    <property type="entry name" value="NON-HOMOLOGOUS END JOINING PROTEIN KU"/>
    <property type="match status" value="1"/>
</dbReference>
<dbReference type="Pfam" id="PF02735">
    <property type="entry name" value="Ku"/>
    <property type="match status" value="1"/>
</dbReference>
<evidence type="ECO:0000313" key="6">
    <source>
        <dbReference type="Proteomes" id="UP001279642"/>
    </source>
</evidence>
<dbReference type="Proteomes" id="UP001279642">
    <property type="component" value="Unassembled WGS sequence"/>
</dbReference>
<dbReference type="InterPro" id="IPR016194">
    <property type="entry name" value="SPOC-like_C_dom_sf"/>
</dbReference>